<sequence>MRACQAKSYFYSIAFVSGYVKQQERTKNTVRFSVYSTKRPSTGNQLKQGGEAAAGDGREWTGCGASLSHSVNPLTPRPLLTSEPKPALLFATSTSCFSFDLHTNIIMIKGHNAILNT</sequence>
<reference evidence="1 2" key="1">
    <citation type="submission" date="2019-05" db="EMBL/GenBank/DDBJ databases">
        <title>Another draft genome of Portunus trituberculatus and its Hox gene families provides insights of decapod evolution.</title>
        <authorList>
            <person name="Jeong J.-H."/>
            <person name="Song I."/>
            <person name="Kim S."/>
            <person name="Choi T."/>
            <person name="Kim D."/>
            <person name="Ryu S."/>
            <person name="Kim W."/>
        </authorList>
    </citation>
    <scope>NUCLEOTIDE SEQUENCE [LARGE SCALE GENOMIC DNA]</scope>
    <source>
        <tissue evidence="1">Muscle</tissue>
    </source>
</reference>
<comment type="caution">
    <text evidence="1">The sequence shown here is derived from an EMBL/GenBank/DDBJ whole genome shotgun (WGS) entry which is preliminary data.</text>
</comment>
<dbReference type="AlphaFoldDB" id="A0A5B7GY91"/>
<keyword evidence="2" id="KW-1185">Reference proteome</keyword>
<evidence type="ECO:0000313" key="1">
    <source>
        <dbReference type="EMBL" id="MPC65331.1"/>
    </source>
</evidence>
<evidence type="ECO:0000313" key="2">
    <source>
        <dbReference type="Proteomes" id="UP000324222"/>
    </source>
</evidence>
<gene>
    <name evidence="1" type="ORF">E2C01_059464</name>
</gene>
<name>A0A5B7GY91_PORTR</name>
<organism evidence="1 2">
    <name type="scientific">Portunus trituberculatus</name>
    <name type="common">Swimming crab</name>
    <name type="synonym">Neptunus trituberculatus</name>
    <dbReference type="NCBI Taxonomy" id="210409"/>
    <lineage>
        <taxon>Eukaryota</taxon>
        <taxon>Metazoa</taxon>
        <taxon>Ecdysozoa</taxon>
        <taxon>Arthropoda</taxon>
        <taxon>Crustacea</taxon>
        <taxon>Multicrustacea</taxon>
        <taxon>Malacostraca</taxon>
        <taxon>Eumalacostraca</taxon>
        <taxon>Eucarida</taxon>
        <taxon>Decapoda</taxon>
        <taxon>Pleocyemata</taxon>
        <taxon>Brachyura</taxon>
        <taxon>Eubrachyura</taxon>
        <taxon>Portunoidea</taxon>
        <taxon>Portunidae</taxon>
        <taxon>Portuninae</taxon>
        <taxon>Portunus</taxon>
    </lineage>
</organism>
<protein>
    <submittedName>
        <fullName evidence="1">Uncharacterized protein</fullName>
    </submittedName>
</protein>
<dbReference type="EMBL" id="VSRR010023229">
    <property type="protein sequence ID" value="MPC65331.1"/>
    <property type="molecule type" value="Genomic_DNA"/>
</dbReference>
<accession>A0A5B7GY91</accession>
<proteinExistence type="predicted"/>
<dbReference type="Proteomes" id="UP000324222">
    <property type="component" value="Unassembled WGS sequence"/>
</dbReference>